<feature type="coiled-coil region" evidence="8">
    <location>
        <begin position="390"/>
        <end position="421"/>
    </location>
</feature>
<keyword evidence="12" id="KW-0808">Transferase</keyword>
<keyword evidence="8" id="KW-0175">Coiled coil</keyword>
<dbReference type="GO" id="GO:0004715">
    <property type="term" value="F:non-membrane spanning protein tyrosine kinase activity"/>
    <property type="evidence" value="ECO:0007669"/>
    <property type="project" value="UniProtKB-EC"/>
</dbReference>
<evidence type="ECO:0000256" key="5">
    <source>
        <dbReference type="ARBA" id="ARBA00022840"/>
    </source>
</evidence>
<dbReference type="PANTHER" id="PTHR32309">
    <property type="entry name" value="TYROSINE-PROTEIN KINASE"/>
    <property type="match status" value="1"/>
</dbReference>
<dbReference type="eggNOG" id="COG3206">
    <property type="taxonomic scope" value="Bacteria"/>
</dbReference>
<evidence type="ECO:0000313" key="12">
    <source>
        <dbReference type="EMBL" id="CCG98809.1"/>
    </source>
</evidence>
<protein>
    <submittedName>
        <fullName evidence="12">Capsular exopolysaccharide family</fullName>
        <ecNumber evidence="12">2.7.10.2</ecNumber>
    </submittedName>
</protein>
<feature type="domain" description="Tyrosine-protein kinase G-rich" evidence="11">
    <location>
        <begin position="429"/>
        <end position="506"/>
    </location>
</feature>
<keyword evidence="4" id="KW-0547">Nucleotide-binding</keyword>
<keyword evidence="6 9" id="KW-1133">Transmembrane helix</keyword>
<feature type="transmembrane region" description="Helical" evidence="9">
    <location>
        <begin position="486"/>
        <end position="504"/>
    </location>
</feature>
<feature type="domain" description="Polysaccharide chain length determinant N-terminal" evidence="10">
    <location>
        <begin position="21"/>
        <end position="109"/>
    </location>
</feature>
<dbReference type="PATRIC" id="fig|1166018.3.peg.2514"/>
<dbReference type="AlphaFoldDB" id="I0K3V6"/>
<dbReference type="eggNOG" id="COG0489">
    <property type="taxonomic scope" value="Bacteria"/>
</dbReference>
<evidence type="ECO:0000256" key="6">
    <source>
        <dbReference type="ARBA" id="ARBA00022989"/>
    </source>
</evidence>
<comment type="subcellular location">
    <subcellularLocation>
        <location evidence="1">Cell membrane</location>
        <topology evidence="1">Multi-pass membrane protein</topology>
    </subcellularLocation>
</comment>
<dbReference type="GO" id="GO:0005524">
    <property type="term" value="F:ATP binding"/>
    <property type="evidence" value="ECO:0007669"/>
    <property type="project" value="UniProtKB-KW"/>
</dbReference>
<evidence type="ECO:0000259" key="10">
    <source>
        <dbReference type="Pfam" id="PF02706"/>
    </source>
</evidence>
<dbReference type="PANTHER" id="PTHR32309:SF13">
    <property type="entry name" value="FERRIC ENTEROBACTIN TRANSPORT PROTEIN FEPE"/>
    <property type="match status" value="1"/>
</dbReference>
<dbReference type="InterPro" id="IPR032807">
    <property type="entry name" value="GNVR"/>
</dbReference>
<dbReference type="OrthoDB" id="9794577at2"/>
<gene>
    <name evidence="12" type="primary">epsB</name>
    <name evidence="12" type="ORF">FAES_0798</name>
</gene>
<dbReference type="EMBL" id="HE796683">
    <property type="protein sequence ID" value="CCG98809.1"/>
    <property type="molecule type" value="Genomic_DNA"/>
</dbReference>
<evidence type="ECO:0000259" key="11">
    <source>
        <dbReference type="Pfam" id="PF13807"/>
    </source>
</evidence>
<dbReference type="Pfam" id="PF13807">
    <property type="entry name" value="GNVR"/>
    <property type="match status" value="1"/>
</dbReference>
<dbReference type="SUPFAM" id="SSF52540">
    <property type="entry name" value="P-loop containing nucleoside triphosphate hydrolases"/>
    <property type="match status" value="1"/>
</dbReference>
<dbReference type="CDD" id="cd05387">
    <property type="entry name" value="BY-kinase"/>
    <property type="match status" value="1"/>
</dbReference>
<feature type="transmembrane region" description="Helical" evidence="9">
    <location>
        <begin position="32"/>
        <end position="52"/>
    </location>
</feature>
<proteinExistence type="predicted"/>
<evidence type="ECO:0000256" key="9">
    <source>
        <dbReference type="SAM" id="Phobius"/>
    </source>
</evidence>
<keyword evidence="5" id="KW-0067">ATP-binding</keyword>
<dbReference type="InterPro" id="IPR027417">
    <property type="entry name" value="P-loop_NTPase"/>
</dbReference>
<dbReference type="Gene3D" id="3.40.50.300">
    <property type="entry name" value="P-loop containing nucleotide triphosphate hydrolases"/>
    <property type="match status" value="1"/>
</dbReference>
<reference evidence="12 13" key="1">
    <citation type="journal article" date="2012" name="J. Bacteriol.">
        <title>Genome Sequence of Fibrella aestuarina BUZ 2T, a Filamentous Marine Bacterium.</title>
        <authorList>
            <person name="Filippini M."/>
            <person name="Qi W."/>
            <person name="Blom J."/>
            <person name="Goesmann A."/>
            <person name="Smits T.H."/>
            <person name="Bagheri H.C."/>
        </authorList>
    </citation>
    <scope>NUCLEOTIDE SEQUENCE [LARGE SCALE GENOMIC DNA]</scope>
    <source>
        <strain evidence="13">BUZ 2T</strain>
    </source>
</reference>
<keyword evidence="7 9" id="KW-0472">Membrane</keyword>
<dbReference type="RefSeq" id="WP_015329909.1">
    <property type="nucleotide sequence ID" value="NC_020054.1"/>
</dbReference>
<dbReference type="Proteomes" id="UP000011058">
    <property type="component" value="Chromosome"/>
</dbReference>
<evidence type="ECO:0000256" key="3">
    <source>
        <dbReference type="ARBA" id="ARBA00022692"/>
    </source>
</evidence>
<sequence>MANKPYSYVPYQMVDGETKNLRAVLMRYARNWPWFIVSIVVAMAGAYVYLLYQPPVYKVQASLLIKDEKKGIDQDNMLKELEIFTPKKVVENEIEILKSYTLMDKIVNRLQLATRYYQPTNFGDRETFTPPVKLIVEQPTSELYKDKLTLSFPKADLVDINGKVYPLNQSMQTPYGRLRVFGRKPVGPTTEPVRVLVQQQSDAVTGFLRNLKAEPTSKASSVIMLTMEDAVPQRGEVILNQLIDEYNQAAISDKNKMAANTLKFIEDRLGLITGELKNVEGDVERYKSSQGITDLSTQAQGFLMTAQQNDTQLNQVKLQLGALGDIEHYMRSQSTSQGVAPATLGLADPIMLGMVNRLSELEMKREQAIKTTSEQNPIVQTLDSQIKETRTSINENLETMKRELTTSRQQLQANNNKIESMIRTIPSKERSLLNISREQGIKNGLYTYLLQKREETALSFASTISDSRTIDIARSLKDPVKPVRRFYFLLFGLIGFLLPIGVMASKDALNNRVLRRTDVEDTTQTPILGELMKSKKGEAIVIRGRSQSVIAEQIRTLRTNLQFLKSDPDKSQVLLFTSSISGEGKSFISLNLGASLALIGRPTVVLEMDLRKPKLHKNLGMFSGVGISNYLIGDATLDEVLQPIPGQDNYFIITSGPIPPNPSELLSTPRLKQLIDELKERFNYVIVDSPPIGLVTDAQLIAPLADATMYVVRHDVTPKNYLRQLDVFYRENRFNKLNVILNAIGEGESYYNSYSYGYGHYYTDDKKPTKTQKDV</sequence>
<name>I0K3V6_9BACT</name>
<evidence type="ECO:0000256" key="1">
    <source>
        <dbReference type="ARBA" id="ARBA00004651"/>
    </source>
</evidence>
<dbReference type="HOGENOM" id="CLU_009912_6_0_10"/>
<dbReference type="GO" id="GO:0005886">
    <property type="term" value="C:plasma membrane"/>
    <property type="evidence" value="ECO:0007669"/>
    <property type="project" value="UniProtKB-SubCell"/>
</dbReference>
<dbReference type="EC" id="2.7.10.2" evidence="12"/>
<dbReference type="InterPro" id="IPR005702">
    <property type="entry name" value="Wzc-like_C"/>
</dbReference>
<dbReference type="NCBIfam" id="TIGR01007">
    <property type="entry name" value="eps_fam"/>
    <property type="match status" value="1"/>
</dbReference>
<accession>I0K3V6</accession>
<dbReference type="Pfam" id="PF02706">
    <property type="entry name" value="Wzz"/>
    <property type="match status" value="1"/>
</dbReference>
<evidence type="ECO:0000256" key="7">
    <source>
        <dbReference type="ARBA" id="ARBA00023136"/>
    </source>
</evidence>
<evidence type="ECO:0000313" key="13">
    <source>
        <dbReference type="Proteomes" id="UP000011058"/>
    </source>
</evidence>
<evidence type="ECO:0000256" key="2">
    <source>
        <dbReference type="ARBA" id="ARBA00022475"/>
    </source>
</evidence>
<dbReference type="STRING" id="1166018.FAES_0798"/>
<dbReference type="KEGG" id="fae:FAES_0798"/>
<keyword evidence="2" id="KW-1003">Cell membrane</keyword>
<dbReference type="InterPro" id="IPR050445">
    <property type="entry name" value="Bact_polysacc_biosynth/exp"/>
</dbReference>
<organism evidence="12 13">
    <name type="scientific">Fibrella aestuarina BUZ 2</name>
    <dbReference type="NCBI Taxonomy" id="1166018"/>
    <lineage>
        <taxon>Bacteria</taxon>
        <taxon>Pseudomonadati</taxon>
        <taxon>Bacteroidota</taxon>
        <taxon>Cytophagia</taxon>
        <taxon>Cytophagales</taxon>
        <taxon>Spirosomataceae</taxon>
        <taxon>Fibrella</taxon>
    </lineage>
</organism>
<evidence type="ECO:0000256" key="8">
    <source>
        <dbReference type="SAM" id="Coils"/>
    </source>
</evidence>
<dbReference type="InterPro" id="IPR003856">
    <property type="entry name" value="LPS_length_determ_N"/>
</dbReference>
<evidence type="ECO:0000256" key="4">
    <source>
        <dbReference type="ARBA" id="ARBA00022741"/>
    </source>
</evidence>
<keyword evidence="13" id="KW-1185">Reference proteome</keyword>
<keyword evidence="3 9" id="KW-0812">Transmembrane</keyword>